<dbReference type="EMBL" id="BRYB01004025">
    <property type="protein sequence ID" value="GMI24504.1"/>
    <property type="molecule type" value="Genomic_DNA"/>
</dbReference>
<dbReference type="SUPFAM" id="SSF52172">
    <property type="entry name" value="CheY-like"/>
    <property type="match status" value="1"/>
</dbReference>
<proteinExistence type="predicted"/>
<accession>A0ABQ6ME90</accession>
<dbReference type="PROSITE" id="PS50110">
    <property type="entry name" value="RESPONSE_REGULATORY"/>
    <property type="match status" value="1"/>
</dbReference>
<dbReference type="InterPro" id="IPR011006">
    <property type="entry name" value="CheY-like_superfamily"/>
</dbReference>
<sequence length="97" mass="10845">MDLDMPIMSGIESTRALREWEDVCRPGARQPICALTSAVLDEVDKKRLIELREAGLDVFESKPANISRLFRVVDDVSEMFSDLNLQAANSTEKTSTT</sequence>
<evidence type="ECO:0000256" key="2">
    <source>
        <dbReference type="PROSITE-ProRule" id="PRU00169"/>
    </source>
</evidence>
<feature type="domain" description="Response regulatory" evidence="3">
    <location>
        <begin position="1"/>
        <end position="77"/>
    </location>
</feature>
<keyword evidence="1 2" id="KW-0597">Phosphoprotein</keyword>
<evidence type="ECO:0000256" key="1">
    <source>
        <dbReference type="ARBA" id="ARBA00022553"/>
    </source>
</evidence>
<reference evidence="4 5" key="1">
    <citation type="journal article" date="2023" name="Commun. Biol.">
        <title>Genome analysis of Parmales, the sister group of diatoms, reveals the evolutionary specialization of diatoms from phago-mixotrophs to photoautotrophs.</title>
        <authorList>
            <person name="Ban H."/>
            <person name="Sato S."/>
            <person name="Yoshikawa S."/>
            <person name="Yamada K."/>
            <person name="Nakamura Y."/>
            <person name="Ichinomiya M."/>
            <person name="Sato N."/>
            <person name="Blanc-Mathieu R."/>
            <person name="Endo H."/>
            <person name="Kuwata A."/>
            <person name="Ogata H."/>
        </authorList>
    </citation>
    <scope>NUCLEOTIDE SEQUENCE [LARGE SCALE GENOMIC DNA]</scope>
</reference>
<evidence type="ECO:0000259" key="3">
    <source>
        <dbReference type="PROSITE" id="PS50110"/>
    </source>
</evidence>
<feature type="modified residue" description="4-aspartylphosphate" evidence="2">
    <location>
        <position position="2"/>
    </location>
</feature>
<dbReference type="PANTHER" id="PTHR45339:SF3">
    <property type="entry name" value="HISTIDINE KINASE"/>
    <property type="match status" value="1"/>
</dbReference>
<dbReference type="Proteomes" id="UP001165060">
    <property type="component" value="Unassembled WGS sequence"/>
</dbReference>
<organism evidence="4 5">
    <name type="scientific">Tetraparma gracilis</name>
    <dbReference type="NCBI Taxonomy" id="2962635"/>
    <lineage>
        <taxon>Eukaryota</taxon>
        <taxon>Sar</taxon>
        <taxon>Stramenopiles</taxon>
        <taxon>Ochrophyta</taxon>
        <taxon>Bolidophyceae</taxon>
        <taxon>Parmales</taxon>
        <taxon>Triparmaceae</taxon>
        <taxon>Tetraparma</taxon>
    </lineage>
</organism>
<keyword evidence="5" id="KW-1185">Reference proteome</keyword>
<name>A0ABQ6ME90_9STRA</name>
<evidence type="ECO:0000313" key="5">
    <source>
        <dbReference type="Proteomes" id="UP001165060"/>
    </source>
</evidence>
<gene>
    <name evidence="4" type="ORF">TeGR_g460</name>
</gene>
<comment type="caution">
    <text evidence="4">The sequence shown here is derived from an EMBL/GenBank/DDBJ whole genome shotgun (WGS) entry which is preliminary data.</text>
</comment>
<dbReference type="InterPro" id="IPR001789">
    <property type="entry name" value="Sig_transdc_resp-reg_receiver"/>
</dbReference>
<protein>
    <recommendedName>
        <fullName evidence="3">Response regulatory domain-containing protein</fullName>
    </recommendedName>
</protein>
<dbReference type="Gene3D" id="3.40.50.2300">
    <property type="match status" value="1"/>
</dbReference>
<dbReference type="PANTHER" id="PTHR45339">
    <property type="entry name" value="HYBRID SIGNAL TRANSDUCTION HISTIDINE KINASE J"/>
    <property type="match status" value="1"/>
</dbReference>
<evidence type="ECO:0000313" key="4">
    <source>
        <dbReference type="EMBL" id="GMI24504.1"/>
    </source>
</evidence>